<dbReference type="Proteomes" id="UP000283983">
    <property type="component" value="Unassembled WGS sequence"/>
</dbReference>
<name>A0A414NFK2_9ACTN</name>
<feature type="domain" description="HTH rpiR-type" evidence="1">
    <location>
        <begin position="1"/>
        <end position="76"/>
    </location>
</feature>
<dbReference type="Gene3D" id="1.10.10.10">
    <property type="entry name" value="Winged helix-like DNA-binding domain superfamily/Winged helix DNA-binding domain"/>
    <property type="match status" value="1"/>
</dbReference>
<sequence length="292" mass="32501">MDVLRAMREATDFTPSEQQLAQTIMALGARLQGQSIKELAGMASVSIASVHRFCKKLGLEGFKELKVECARAEASHASDHAPVDINFPFKADEDASTIATRMGALYETTITDTLDLLNLNEIDTSAQLIANAEHVDIYAHSHNVHPAQMFEERLLSIGKPVSCPLTWEREIRCALGSDETHVALVISYSGLSRNIRELLPVLHKRRVPVIFVGSPAVRRRNPGLAAYLFVSDREHLQNRITQFSSHIAVQFVLDTLFSCVFARNYDCNRAFLTETLPYTMLGSHHPSALSDR</sequence>
<comment type="caution">
    <text evidence="2">The sequence shown here is derived from an EMBL/GenBank/DDBJ whole genome shotgun (WGS) entry which is preliminary data.</text>
</comment>
<dbReference type="Pfam" id="PF01418">
    <property type="entry name" value="HTH_6"/>
    <property type="match status" value="1"/>
</dbReference>
<gene>
    <name evidence="2" type="ORF">DW682_01550</name>
</gene>
<dbReference type="InterPro" id="IPR046348">
    <property type="entry name" value="SIS_dom_sf"/>
</dbReference>
<dbReference type="AlphaFoldDB" id="A0A414NFK2"/>
<proteinExistence type="predicted"/>
<evidence type="ECO:0000313" key="3">
    <source>
        <dbReference type="Proteomes" id="UP000283983"/>
    </source>
</evidence>
<evidence type="ECO:0000313" key="2">
    <source>
        <dbReference type="EMBL" id="RHF38421.1"/>
    </source>
</evidence>
<dbReference type="GO" id="GO:0003677">
    <property type="term" value="F:DNA binding"/>
    <property type="evidence" value="ECO:0007669"/>
    <property type="project" value="InterPro"/>
</dbReference>
<protein>
    <submittedName>
        <fullName evidence="2">MurR/RpiR family transcriptional regulator</fullName>
    </submittedName>
</protein>
<dbReference type="SUPFAM" id="SSF46689">
    <property type="entry name" value="Homeodomain-like"/>
    <property type="match status" value="1"/>
</dbReference>
<dbReference type="GO" id="GO:0097367">
    <property type="term" value="F:carbohydrate derivative binding"/>
    <property type="evidence" value="ECO:0007669"/>
    <property type="project" value="InterPro"/>
</dbReference>
<keyword evidence="3" id="KW-1185">Reference proteome</keyword>
<accession>A0A414NFK2</accession>
<reference evidence="2 3" key="1">
    <citation type="submission" date="2018-08" db="EMBL/GenBank/DDBJ databases">
        <title>A genome reference for cultivated species of the human gut microbiota.</title>
        <authorList>
            <person name="Zou Y."/>
            <person name="Xue W."/>
            <person name="Luo G."/>
        </authorList>
    </citation>
    <scope>NUCLEOTIDE SEQUENCE [LARGE SCALE GENOMIC DNA]</scope>
    <source>
        <strain evidence="2 3">AM25-33</strain>
    </source>
</reference>
<dbReference type="InterPro" id="IPR000281">
    <property type="entry name" value="HTH_RpiR"/>
</dbReference>
<dbReference type="InterPro" id="IPR047640">
    <property type="entry name" value="RpiR-like"/>
</dbReference>
<dbReference type="PANTHER" id="PTHR30514:SF10">
    <property type="entry name" value="MURR_RPIR FAMILY TRANSCRIPTIONAL REGULATOR"/>
    <property type="match status" value="1"/>
</dbReference>
<dbReference type="InterPro" id="IPR009057">
    <property type="entry name" value="Homeodomain-like_sf"/>
</dbReference>
<dbReference type="InParanoid" id="A0A414NFK2"/>
<dbReference type="PANTHER" id="PTHR30514">
    <property type="entry name" value="GLUCOKINASE"/>
    <property type="match status" value="1"/>
</dbReference>
<dbReference type="PROSITE" id="PS51071">
    <property type="entry name" value="HTH_RPIR"/>
    <property type="match status" value="1"/>
</dbReference>
<dbReference type="CDD" id="cd05013">
    <property type="entry name" value="SIS_RpiR"/>
    <property type="match status" value="1"/>
</dbReference>
<dbReference type="EMBL" id="QSLJ01000001">
    <property type="protein sequence ID" value="RHF38421.1"/>
    <property type="molecule type" value="Genomic_DNA"/>
</dbReference>
<evidence type="ECO:0000259" key="1">
    <source>
        <dbReference type="PROSITE" id="PS51071"/>
    </source>
</evidence>
<organism evidence="2 3">
    <name type="scientific">Collinsella intestinalis</name>
    <dbReference type="NCBI Taxonomy" id="147207"/>
    <lineage>
        <taxon>Bacteria</taxon>
        <taxon>Bacillati</taxon>
        <taxon>Actinomycetota</taxon>
        <taxon>Coriobacteriia</taxon>
        <taxon>Coriobacteriales</taxon>
        <taxon>Coriobacteriaceae</taxon>
        <taxon>Collinsella</taxon>
    </lineage>
</organism>
<dbReference type="GO" id="GO:0003700">
    <property type="term" value="F:DNA-binding transcription factor activity"/>
    <property type="evidence" value="ECO:0007669"/>
    <property type="project" value="InterPro"/>
</dbReference>
<dbReference type="InterPro" id="IPR035472">
    <property type="entry name" value="RpiR-like_SIS"/>
</dbReference>
<dbReference type="Gene3D" id="3.40.50.10490">
    <property type="entry name" value="Glucose-6-phosphate isomerase like protein, domain 1"/>
    <property type="match status" value="1"/>
</dbReference>
<dbReference type="SUPFAM" id="SSF53697">
    <property type="entry name" value="SIS domain"/>
    <property type="match status" value="1"/>
</dbReference>
<dbReference type="InterPro" id="IPR036388">
    <property type="entry name" value="WH-like_DNA-bd_sf"/>
</dbReference>
<dbReference type="GO" id="GO:1901135">
    <property type="term" value="P:carbohydrate derivative metabolic process"/>
    <property type="evidence" value="ECO:0007669"/>
    <property type="project" value="InterPro"/>
</dbReference>